<feature type="transmembrane region" description="Helical" evidence="6">
    <location>
        <begin position="83"/>
        <end position="102"/>
    </location>
</feature>
<feature type="transmembrane region" description="Helical" evidence="6">
    <location>
        <begin position="255"/>
        <end position="276"/>
    </location>
</feature>
<dbReference type="GO" id="GO:0005886">
    <property type="term" value="C:plasma membrane"/>
    <property type="evidence" value="ECO:0007669"/>
    <property type="project" value="UniProtKB-SubCell"/>
</dbReference>
<evidence type="ECO:0000313" key="9">
    <source>
        <dbReference type="Proteomes" id="UP000322822"/>
    </source>
</evidence>
<feature type="domain" description="Major facilitator superfamily (MFS) profile" evidence="7">
    <location>
        <begin position="44"/>
        <end position="434"/>
    </location>
</feature>
<keyword evidence="5 6" id="KW-0472">Membrane</keyword>
<feature type="transmembrane region" description="Helical" evidence="6">
    <location>
        <begin position="378"/>
        <end position="402"/>
    </location>
</feature>
<dbReference type="PROSITE" id="PS50850">
    <property type="entry name" value="MFS"/>
    <property type="match status" value="1"/>
</dbReference>
<dbReference type="Pfam" id="PF07690">
    <property type="entry name" value="MFS_1"/>
    <property type="match status" value="1"/>
</dbReference>
<dbReference type="EMBL" id="CP044065">
    <property type="protein sequence ID" value="QET01014.1"/>
    <property type="molecule type" value="Genomic_DNA"/>
</dbReference>
<sequence>MAPMPPRWLPPSDTTHACAAANDVPARVAMPAMSSHVPMSRRASVALACTCLYLRIILVTVLFEVLQPLLPLIGRDLALGPDLLQSLLSAATIMTAGVSLLGHPIVDRVGRRTMVTMSAVLVCALGLLSTAVTSGLGYAVILPAILVVNAMGSIAARALLRDLSGAEGYGKVYAYGQAALETACTVAPLAAGVMAIAWGWRTTFAVFCIALLLIVPMIGWFVPTLAGTRERTRTCRARRHGTGQVWWHHPSLPPIALLCATHAGYTALLVAAPFLLMDRFDMSVVAVGAVLSGFACVGVTGYLATGALMARIAPLRCMRAGVFLQGVCACALIALTVQPHVSLPLFMLALATAQLGFCMVVPTANARAMDVPEDSRTAIAGTLNGFLALVGGAAALIASLAYDGTATSLAIVYAVAALAAAGVLRVGFSQAHRAPDEGAR</sequence>
<dbReference type="InterPro" id="IPR036259">
    <property type="entry name" value="MFS_trans_sf"/>
</dbReference>
<evidence type="ECO:0000256" key="3">
    <source>
        <dbReference type="ARBA" id="ARBA00022692"/>
    </source>
</evidence>
<evidence type="ECO:0000256" key="2">
    <source>
        <dbReference type="ARBA" id="ARBA00022475"/>
    </source>
</evidence>
<gene>
    <name evidence="8" type="ORF">FOB72_02510</name>
</gene>
<feature type="transmembrane region" description="Helical" evidence="6">
    <location>
        <begin position="114"/>
        <end position="132"/>
    </location>
</feature>
<dbReference type="Proteomes" id="UP000322822">
    <property type="component" value="Chromosome 1"/>
</dbReference>
<dbReference type="InterPro" id="IPR020846">
    <property type="entry name" value="MFS_dom"/>
</dbReference>
<feature type="transmembrane region" description="Helical" evidence="6">
    <location>
        <begin position="282"/>
        <end position="305"/>
    </location>
</feature>
<dbReference type="Gene3D" id="1.20.1250.20">
    <property type="entry name" value="MFS general substrate transporter like domains"/>
    <property type="match status" value="1"/>
</dbReference>
<evidence type="ECO:0000259" key="7">
    <source>
        <dbReference type="PROSITE" id="PS50850"/>
    </source>
</evidence>
<evidence type="ECO:0000256" key="5">
    <source>
        <dbReference type="ARBA" id="ARBA00023136"/>
    </source>
</evidence>
<dbReference type="PANTHER" id="PTHR43124">
    <property type="entry name" value="PURINE EFFLUX PUMP PBUE"/>
    <property type="match status" value="1"/>
</dbReference>
<keyword evidence="4 6" id="KW-1133">Transmembrane helix</keyword>
<evidence type="ECO:0000313" key="8">
    <source>
        <dbReference type="EMBL" id="QET01014.1"/>
    </source>
</evidence>
<keyword evidence="2" id="KW-1003">Cell membrane</keyword>
<keyword evidence="3 6" id="KW-0812">Transmembrane</keyword>
<dbReference type="AlphaFoldDB" id="A0A5P2GZT9"/>
<dbReference type="GO" id="GO:0022857">
    <property type="term" value="F:transmembrane transporter activity"/>
    <property type="evidence" value="ECO:0007669"/>
    <property type="project" value="InterPro"/>
</dbReference>
<accession>A0A5P2GZT9</accession>
<comment type="subcellular location">
    <subcellularLocation>
        <location evidence="1">Cell membrane</location>
        <topology evidence="1">Multi-pass membrane protein</topology>
    </subcellularLocation>
</comment>
<proteinExistence type="predicted"/>
<protein>
    <submittedName>
        <fullName evidence="8">Multidrug effflux MFS transporter</fullName>
    </submittedName>
</protein>
<dbReference type="InterPro" id="IPR011701">
    <property type="entry name" value="MFS"/>
</dbReference>
<name>A0A5P2GZT9_9BURK</name>
<feature type="transmembrane region" description="Helical" evidence="6">
    <location>
        <begin position="204"/>
        <end position="226"/>
    </location>
</feature>
<dbReference type="OrthoDB" id="9772725at2"/>
<evidence type="ECO:0000256" key="6">
    <source>
        <dbReference type="SAM" id="Phobius"/>
    </source>
</evidence>
<reference evidence="8 9" key="1">
    <citation type="submission" date="2019-09" db="EMBL/GenBank/DDBJ databases">
        <title>FDA dAtabase for Regulatory Grade micrObial Sequences (FDA-ARGOS): Supporting development and validation of Infectious Disease Dx tests.</title>
        <authorList>
            <person name="Sciortino C."/>
            <person name="Tallon L."/>
            <person name="Sadzewicz L."/>
            <person name="Vavikolanu K."/>
            <person name="Mehta A."/>
            <person name="Aluvathingal J."/>
            <person name="Nadendla S."/>
            <person name="Nandy P."/>
            <person name="Geyer C."/>
            <person name="Yan Y."/>
            <person name="Sichtig H."/>
        </authorList>
    </citation>
    <scope>NUCLEOTIDE SEQUENCE [LARGE SCALE GENOMIC DNA]</scope>
    <source>
        <strain evidence="8 9">FDAARGOS_664</strain>
    </source>
</reference>
<dbReference type="PANTHER" id="PTHR43124:SF3">
    <property type="entry name" value="CHLORAMPHENICOL EFFLUX PUMP RV0191"/>
    <property type="match status" value="1"/>
</dbReference>
<feature type="transmembrane region" description="Helical" evidence="6">
    <location>
        <begin position="343"/>
        <end position="366"/>
    </location>
</feature>
<dbReference type="InterPro" id="IPR050189">
    <property type="entry name" value="MFS_Efflux_Transporters"/>
</dbReference>
<evidence type="ECO:0000256" key="4">
    <source>
        <dbReference type="ARBA" id="ARBA00022989"/>
    </source>
</evidence>
<dbReference type="SUPFAM" id="SSF103473">
    <property type="entry name" value="MFS general substrate transporter"/>
    <property type="match status" value="1"/>
</dbReference>
<feature type="transmembrane region" description="Helical" evidence="6">
    <location>
        <begin position="408"/>
        <end position="428"/>
    </location>
</feature>
<feature type="transmembrane region" description="Helical" evidence="6">
    <location>
        <begin position="43"/>
        <end position="63"/>
    </location>
</feature>
<feature type="transmembrane region" description="Helical" evidence="6">
    <location>
        <begin position="317"/>
        <end position="337"/>
    </location>
</feature>
<organism evidence="8 9">
    <name type="scientific">Cupriavidus pauculus</name>
    <dbReference type="NCBI Taxonomy" id="82633"/>
    <lineage>
        <taxon>Bacteria</taxon>
        <taxon>Pseudomonadati</taxon>
        <taxon>Pseudomonadota</taxon>
        <taxon>Betaproteobacteria</taxon>
        <taxon>Burkholderiales</taxon>
        <taxon>Burkholderiaceae</taxon>
        <taxon>Cupriavidus</taxon>
    </lineage>
</organism>
<evidence type="ECO:0000256" key="1">
    <source>
        <dbReference type="ARBA" id="ARBA00004651"/>
    </source>
</evidence>